<evidence type="ECO:0000313" key="9">
    <source>
        <dbReference type="Proteomes" id="UP001152561"/>
    </source>
</evidence>
<feature type="transmembrane region" description="Helical" evidence="7">
    <location>
        <begin position="87"/>
        <end position="108"/>
    </location>
</feature>
<organism evidence="8 9">
    <name type="scientific">Anisodus acutangulus</name>
    <dbReference type="NCBI Taxonomy" id="402998"/>
    <lineage>
        <taxon>Eukaryota</taxon>
        <taxon>Viridiplantae</taxon>
        <taxon>Streptophyta</taxon>
        <taxon>Embryophyta</taxon>
        <taxon>Tracheophyta</taxon>
        <taxon>Spermatophyta</taxon>
        <taxon>Magnoliopsida</taxon>
        <taxon>eudicotyledons</taxon>
        <taxon>Gunneridae</taxon>
        <taxon>Pentapetalae</taxon>
        <taxon>asterids</taxon>
        <taxon>lamiids</taxon>
        <taxon>Solanales</taxon>
        <taxon>Solanaceae</taxon>
        <taxon>Solanoideae</taxon>
        <taxon>Hyoscyameae</taxon>
        <taxon>Anisodus</taxon>
    </lineage>
</organism>
<evidence type="ECO:0000256" key="5">
    <source>
        <dbReference type="ARBA" id="ARBA00022989"/>
    </source>
</evidence>
<name>A0A9Q1N6D9_9SOLA</name>
<keyword evidence="3" id="KW-0813">Transport</keyword>
<accession>A0A9Q1N6D9</accession>
<evidence type="ECO:0000256" key="6">
    <source>
        <dbReference type="ARBA" id="ARBA00023136"/>
    </source>
</evidence>
<dbReference type="PANTHER" id="PTHR10332">
    <property type="entry name" value="EQUILIBRATIVE NUCLEOSIDE TRANSPORTER"/>
    <property type="match status" value="1"/>
</dbReference>
<evidence type="ECO:0000256" key="4">
    <source>
        <dbReference type="ARBA" id="ARBA00022692"/>
    </source>
</evidence>
<sequence>MDVYYVNGRVGVYSGFGVTVVLVGVCGIADAFVQGGVTGAASELPERYMQATVAGTAASGVLVSLLRILTKAVYPQDAHGLRRSANLYFIFSIAMMILCSLLQCGALASRN</sequence>
<comment type="similarity">
    <text evidence="2">Belongs to the SLC29A/ENT transporter (TC 2.A.57) family.</text>
</comment>
<evidence type="ECO:0000256" key="3">
    <source>
        <dbReference type="ARBA" id="ARBA00022448"/>
    </source>
</evidence>
<keyword evidence="9" id="KW-1185">Reference proteome</keyword>
<evidence type="ECO:0000256" key="7">
    <source>
        <dbReference type="SAM" id="Phobius"/>
    </source>
</evidence>
<keyword evidence="5 7" id="KW-1133">Transmembrane helix</keyword>
<feature type="transmembrane region" description="Helical" evidence="7">
    <location>
        <begin position="48"/>
        <end position="66"/>
    </location>
</feature>
<dbReference type="PANTHER" id="PTHR10332:SF10">
    <property type="entry name" value="EQUILIBRATIVE NUCLEOSIDE TRANSPORTER 4"/>
    <property type="match status" value="1"/>
</dbReference>
<dbReference type="GO" id="GO:0005337">
    <property type="term" value="F:nucleoside transmembrane transporter activity"/>
    <property type="evidence" value="ECO:0007669"/>
    <property type="project" value="InterPro"/>
</dbReference>
<protein>
    <submittedName>
        <fullName evidence="8">Uncharacterized protein</fullName>
    </submittedName>
</protein>
<dbReference type="Pfam" id="PF01733">
    <property type="entry name" value="Nucleoside_tran"/>
    <property type="match status" value="1"/>
</dbReference>
<gene>
    <name evidence="8" type="ORF">K7X08_026081</name>
</gene>
<dbReference type="GO" id="GO:0005886">
    <property type="term" value="C:plasma membrane"/>
    <property type="evidence" value="ECO:0007669"/>
    <property type="project" value="TreeGrafter"/>
</dbReference>
<evidence type="ECO:0000256" key="2">
    <source>
        <dbReference type="ARBA" id="ARBA00007965"/>
    </source>
</evidence>
<keyword evidence="6 7" id="KW-0472">Membrane</keyword>
<dbReference type="EMBL" id="JAJAGQ010000001">
    <property type="protein sequence ID" value="KAJ8574276.1"/>
    <property type="molecule type" value="Genomic_DNA"/>
</dbReference>
<reference evidence="9" key="1">
    <citation type="journal article" date="2023" name="Proc. Natl. Acad. Sci. U.S.A.">
        <title>Genomic and structural basis for evolution of tropane alkaloid biosynthesis.</title>
        <authorList>
            <person name="Wanga Y.-J."/>
            <person name="Taina T."/>
            <person name="Yua J.-Y."/>
            <person name="Lia J."/>
            <person name="Xua B."/>
            <person name="Chenc J."/>
            <person name="D'Auriad J.C."/>
            <person name="Huanga J.-P."/>
            <person name="Huanga S.-X."/>
        </authorList>
    </citation>
    <scope>NUCLEOTIDE SEQUENCE [LARGE SCALE GENOMIC DNA]</scope>
    <source>
        <strain evidence="9">cv. KIB-2019</strain>
    </source>
</reference>
<comment type="subcellular location">
    <subcellularLocation>
        <location evidence="1">Membrane</location>
        <topology evidence="1">Multi-pass membrane protein</topology>
    </subcellularLocation>
</comment>
<comment type="caution">
    <text evidence="8">The sequence shown here is derived from an EMBL/GenBank/DDBJ whole genome shotgun (WGS) entry which is preliminary data.</text>
</comment>
<dbReference type="InterPro" id="IPR002259">
    <property type="entry name" value="Eqnu_transpt"/>
</dbReference>
<evidence type="ECO:0000313" key="8">
    <source>
        <dbReference type="EMBL" id="KAJ8574276.1"/>
    </source>
</evidence>
<keyword evidence="4 7" id="KW-0812">Transmembrane</keyword>
<dbReference type="OrthoDB" id="1856718at2759"/>
<evidence type="ECO:0000256" key="1">
    <source>
        <dbReference type="ARBA" id="ARBA00004141"/>
    </source>
</evidence>
<dbReference type="Proteomes" id="UP001152561">
    <property type="component" value="Unassembled WGS sequence"/>
</dbReference>
<dbReference type="AlphaFoldDB" id="A0A9Q1N6D9"/>
<feature type="transmembrane region" description="Helical" evidence="7">
    <location>
        <begin position="12"/>
        <end position="33"/>
    </location>
</feature>
<proteinExistence type="inferred from homology"/>